<dbReference type="InterPro" id="IPR028939">
    <property type="entry name" value="P5C_Rdtase_cat_N"/>
</dbReference>
<dbReference type="OrthoDB" id="751203at2"/>
<dbReference type="PANTHER" id="PTHR48079:SF6">
    <property type="entry name" value="NAD(P)-BINDING DOMAIN-CONTAINING PROTEIN-RELATED"/>
    <property type="match status" value="1"/>
</dbReference>
<proteinExistence type="predicted"/>
<protein>
    <recommendedName>
        <fullName evidence="1">Pyrroline-5-carboxylate reductase catalytic N-terminal domain-containing protein</fullName>
    </recommendedName>
</protein>
<dbReference type="STRING" id="1137799.GZ78_21585"/>
<evidence type="ECO:0000259" key="1">
    <source>
        <dbReference type="Pfam" id="PF03807"/>
    </source>
</evidence>
<dbReference type="Proteomes" id="UP000028073">
    <property type="component" value="Unassembled WGS sequence"/>
</dbReference>
<accession>A0A081NDD2</accession>
<dbReference type="GO" id="GO:0005737">
    <property type="term" value="C:cytoplasm"/>
    <property type="evidence" value="ECO:0007669"/>
    <property type="project" value="TreeGrafter"/>
</dbReference>
<gene>
    <name evidence="2" type="ORF">GZ78_21585</name>
</gene>
<evidence type="ECO:0000313" key="3">
    <source>
        <dbReference type="Proteomes" id="UP000028073"/>
    </source>
</evidence>
<dbReference type="InterPro" id="IPR036291">
    <property type="entry name" value="NAD(P)-bd_dom_sf"/>
</dbReference>
<dbReference type="PANTHER" id="PTHR48079">
    <property type="entry name" value="PROTEIN YEEZ"/>
    <property type="match status" value="1"/>
</dbReference>
<dbReference type="AlphaFoldDB" id="A0A081NDD2"/>
<organism evidence="2 3">
    <name type="scientific">Endozoicomonas numazuensis</name>
    <dbReference type="NCBI Taxonomy" id="1137799"/>
    <lineage>
        <taxon>Bacteria</taxon>
        <taxon>Pseudomonadati</taxon>
        <taxon>Pseudomonadota</taxon>
        <taxon>Gammaproteobacteria</taxon>
        <taxon>Oceanospirillales</taxon>
        <taxon>Endozoicomonadaceae</taxon>
        <taxon>Endozoicomonas</taxon>
    </lineage>
</organism>
<comment type="caution">
    <text evidence="2">The sequence shown here is derived from an EMBL/GenBank/DDBJ whole genome shotgun (WGS) entry which is preliminary data.</text>
</comment>
<name>A0A081NDD2_9GAMM</name>
<feature type="domain" description="Pyrroline-5-carboxylate reductase catalytic N-terminal" evidence="1">
    <location>
        <begin position="6"/>
        <end position="80"/>
    </location>
</feature>
<keyword evidence="3" id="KW-1185">Reference proteome</keyword>
<dbReference type="EMBL" id="JOKH01000005">
    <property type="protein sequence ID" value="KEQ16455.1"/>
    <property type="molecule type" value="Genomic_DNA"/>
</dbReference>
<sequence>MSTQSRISIVGYGRVGLPLAERLVELGYNVSGTVTRLEKCDALNARALKTSVLKFTPEPEGDLDAAFNADILIVTVPPSRESSAHFTAIMQRIADEAEGHGVQKVLLISTTSVYLQTGEVVREEDASHESDAFLGIAWLPIEELFTGNASFSTTVVRFSGLMGRGINPGLYFAGRELKGPDSLVNMIHVDDCVGIMTAIIEQGAWGEVFNGSADQHPAKRDFYTQACIKSDLPAPVFISEASPYRIVNSDKVKSQLGYRFKYPDPMKGF</sequence>
<dbReference type="SUPFAM" id="SSF51735">
    <property type="entry name" value="NAD(P)-binding Rossmann-fold domains"/>
    <property type="match status" value="1"/>
</dbReference>
<dbReference type="Gene3D" id="3.40.50.720">
    <property type="entry name" value="NAD(P)-binding Rossmann-like Domain"/>
    <property type="match status" value="1"/>
</dbReference>
<dbReference type="InterPro" id="IPR051783">
    <property type="entry name" value="NAD(P)-dependent_oxidoreduct"/>
</dbReference>
<dbReference type="Pfam" id="PF03807">
    <property type="entry name" value="F420_oxidored"/>
    <property type="match status" value="1"/>
</dbReference>
<dbReference type="RefSeq" id="WP_034840008.1">
    <property type="nucleotide sequence ID" value="NZ_JOKH01000005.1"/>
</dbReference>
<reference evidence="2 3" key="1">
    <citation type="submission" date="2014-06" db="EMBL/GenBank/DDBJ databases">
        <title>Whole Genome Sequences of Three Symbiotic Endozoicomonas Bacteria.</title>
        <authorList>
            <person name="Neave M.J."/>
            <person name="Apprill A."/>
            <person name="Voolstra C.R."/>
        </authorList>
    </citation>
    <scope>NUCLEOTIDE SEQUENCE [LARGE SCALE GENOMIC DNA]</scope>
    <source>
        <strain evidence="2 3">DSM 25634</strain>
    </source>
</reference>
<dbReference type="eggNOG" id="COG0451">
    <property type="taxonomic scope" value="Bacteria"/>
</dbReference>
<dbReference type="GO" id="GO:0004029">
    <property type="term" value="F:aldehyde dehydrogenase (NAD+) activity"/>
    <property type="evidence" value="ECO:0007669"/>
    <property type="project" value="TreeGrafter"/>
</dbReference>
<evidence type="ECO:0000313" key="2">
    <source>
        <dbReference type="EMBL" id="KEQ16455.1"/>
    </source>
</evidence>